<dbReference type="InterPro" id="IPR000269">
    <property type="entry name" value="Cu_amine_oxidase"/>
</dbReference>
<feature type="active site" description="Proton acceptor" evidence="1">
    <location>
        <position position="77"/>
    </location>
</feature>
<comment type="caution">
    <text evidence="5">The sequence shown here is derived from an EMBL/GenBank/DDBJ whole genome shotgun (WGS) entry which is preliminary data.</text>
</comment>
<dbReference type="InterPro" id="IPR015798">
    <property type="entry name" value="Cu_amine_oxidase_C"/>
</dbReference>
<accession>A0A9D4IWM2</accession>
<dbReference type="AlphaFoldDB" id="A0A9D4IWM2"/>
<dbReference type="PROSITE" id="PS01164">
    <property type="entry name" value="COPPER_AMINE_OXID_1"/>
    <property type="match status" value="1"/>
</dbReference>
<feature type="domain" description="Copper amine oxidase catalytic" evidence="4">
    <location>
        <begin position="5"/>
        <end position="183"/>
    </location>
</feature>
<dbReference type="EC" id="1.4.3.-" evidence="3"/>
<protein>
    <recommendedName>
        <fullName evidence="3">Amine oxidase</fullName>
        <ecNumber evidence="3">1.4.3.-</ecNumber>
    </recommendedName>
</protein>
<comment type="cofactor">
    <cofactor evidence="3">
        <name>Cu cation</name>
        <dbReference type="ChEBI" id="CHEBI:23378"/>
    </cofactor>
    <text evidence="3">Contains 1 topaquinone per subunit.</text>
</comment>
<dbReference type="InterPro" id="IPR049948">
    <property type="entry name" value="Cu_Am_ox_TPQ-bd"/>
</dbReference>
<keyword evidence="3" id="KW-0479">Metal-binding</keyword>
<reference evidence="5" key="1">
    <citation type="journal article" date="2019" name="bioRxiv">
        <title>The Genome of the Zebra Mussel, Dreissena polymorpha: A Resource for Invasive Species Research.</title>
        <authorList>
            <person name="McCartney M.A."/>
            <person name="Auch B."/>
            <person name="Kono T."/>
            <person name="Mallez S."/>
            <person name="Zhang Y."/>
            <person name="Obille A."/>
            <person name="Becker A."/>
            <person name="Abrahante J.E."/>
            <person name="Garbe J."/>
            <person name="Badalamenti J.P."/>
            <person name="Herman A."/>
            <person name="Mangelson H."/>
            <person name="Liachko I."/>
            <person name="Sullivan S."/>
            <person name="Sone E.D."/>
            <person name="Koren S."/>
            <person name="Silverstein K.A.T."/>
            <person name="Beckman K.B."/>
            <person name="Gohl D.M."/>
        </authorList>
    </citation>
    <scope>NUCLEOTIDE SEQUENCE</scope>
    <source>
        <strain evidence="5">Duluth1</strain>
        <tissue evidence="5">Whole animal</tissue>
    </source>
</reference>
<reference evidence="5" key="2">
    <citation type="submission" date="2020-11" db="EMBL/GenBank/DDBJ databases">
        <authorList>
            <person name="McCartney M.A."/>
            <person name="Auch B."/>
            <person name="Kono T."/>
            <person name="Mallez S."/>
            <person name="Becker A."/>
            <person name="Gohl D.M."/>
            <person name="Silverstein K.A.T."/>
            <person name="Koren S."/>
            <person name="Bechman K.B."/>
            <person name="Herman A."/>
            <person name="Abrahante J.E."/>
            <person name="Garbe J."/>
        </authorList>
    </citation>
    <scope>NUCLEOTIDE SEQUENCE</scope>
    <source>
        <strain evidence="5">Duluth1</strain>
        <tissue evidence="5">Whole animal</tissue>
    </source>
</reference>
<evidence type="ECO:0000256" key="3">
    <source>
        <dbReference type="RuleBase" id="RU000672"/>
    </source>
</evidence>
<gene>
    <name evidence="5" type="ORF">DPMN_165036</name>
</gene>
<evidence type="ECO:0000313" key="5">
    <source>
        <dbReference type="EMBL" id="KAH3786918.1"/>
    </source>
</evidence>
<dbReference type="GO" id="GO:0005886">
    <property type="term" value="C:plasma membrane"/>
    <property type="evidence" value="ECO:0007669"/>
    <property type="project" value="TreeGrafter"/>
</dbReference>
<feature type="modified residue" description="2',4',5'-topaquinone" evidence="2">
    <location>
        <position position="158"/>
    </location>
</feature>
<feature type="active site" description="Schiff-base intermediate with substrate; via topaquinone" evidence="1">
    <location>
        <position position="158"/>
    </location>
</feature>
<keyword evidence="3" id="KW-0186">Copper</keyword>
<comment type="PTM">
    <text evidence="2 3">Topaquinone (TPQ) is generated by copper-dependent autoxidation of a specific tyrosyl residue.</text>
</comment>
<dbReference type="Gene3D" id="2.70.98.20">
    <property type="entry name" value="Copper amine oxidase, catalytic domain"/>
    <property type="match status" value="1"/>
</dbReference>
<dbReference type="PANTHER" id="PTHR10638:SF20">
    <property type="entry name" value="AMINE OXIDASE"/>
    <property type="match status" value="1"/>
</dbReference>
<dbReference type="Pfam" id="PF01179">
    <property type="entry name" value="Cu_amine_oxid"/>
    <property type="match status" value="1"/>
</dbReference>
<keyword evidence="3" id="KW-0560">Oxidoreductase</keyword>
<evidence type="ECO:0000256" key="2">
    <source>
        <dbReference type="PIRSR" id="PIRSR600269-51"/>
    </source>
</evidence>
<proteinExistence type="inferred from homology"/>
<dbReference type="GO" id="GO:0048038">
    <property type="term" value="F:quinone binding"/>
    <property type="evidence" value="ECO:0007669"/>
    <property type="project" value="InterPro"/>
</dbReference>
<dbReference type="GO" id="GO:0008131">
    <property type="term" value="F:primary methylamine oxidase activity"/>
    <property type="evidence" value="ECO:0007669"/>
    <property type="project" value="InterPro"/>
</dbReference>
<comment type="similarity">
    <text evidence="3">Belongs to the copper/topaquinone oxidase family.</text>
</comment>
<name>A0A9D4IWM2_DREPO</name>
<dbReference type="GO" id="GO:0009308">
    <property type="term" value="P:amine metabolic process"/>
    <property type="evidence" value="ECO:0007669"/>
    <property type="project" value="UniProtKB-UniRule"/>
</dbReference>
<evidence type="ECO:0000256" key="1">
    <source>
        <dbReference type="PIRSR" id="PIRSR600269-50"/>
    </source>
</evidence>
<dbReference type="EMBL" id="JAIWYP010000008">
    <property type="protein sequence ID" value="KAH3786918.1"/>
    <property type="molecule type" value="Genomic_DNA"/>
</dbReference>
<sequence length="184" mass="20590">MPPPRTCEPKGPGYTIKGHTVGWMGWSFEDTTRMMRGPAKLYVKFQNQRIAYEIALNYIVLIYGSESFERENVFYTDSIYGIGGYSGTIPGVDCPEHGNLLDTSYYHANTGQAVTTKSICIFESDGEGPLWRHKANGYQSGLRDTCLIVRMASTIGNYDYVVEFHFKLDGKLMTKVKATGQIAT</sequence>
<dbReference type="GO" id="GO:0005507">
    <property type="term" value="F:copper ion binding"/>
    <property type="evidence" value="ECO:0007669"/>
    <property type="project" value="InterPro"/>
</dbReference>
<organism evidence="5 6">
    <name type="scientific">Dreissena polymorpha</name>
    <name type="common">Zebra mussel</name>
    <name type="synonym">Mytilus polymorpha</name>
    <dbReference type="NCBI Taxonomy" id="45954"/>
    <lineage>
        <taxon>Eukaryota</taxon>
        <taxon>Metazoa</taxon>
        <taxon>Spiralia</taxon>
        <taxon>Lophotrochozoa</taxon>
        <taxon>Mollusca</taxon>
        <taxon>Bivalvia</taxon>
        <taxon>Autobranchia</taxon>
        <taxon>Heteroconchia</taxon>
        <taxon>Euheterodonta</taxon>
        <taxon>Imparidentia</taxon>
        <taxon>Neoheterodontei</taxon>
        <taxon>Myida</taxon>
        <taxon>Dreissenoidea</taxon>
        <taxon>Dreissenidae</taxon>
        <taxon>Dreissena</taxon>
    </lineage>
</organism>
<evidence type="ECO:0000259" key="4">
    <source>
        <dbReference type="Pfam" id="PF01179"/>
    </source>
</evidence>
<keyword evidence="6" id="KW-1185">Reference proteome</keyword>
<keyword evidence="1 3" id="KW-0801">TPQ</keyword>
<dbReference type="InterPro" id="IPR036460">
    <property type="entry name" value="Cu_amine_oxidase_C_sf"/>
</dbReference>
<dbReference type="SUPFAM" id="SSF49998">
    <property type="entry name" value="Amine oxidase catalytic domain"/>
    <property type="match status" value="1"/>
</dbReference>
<evidence type="ECO:0000313" key="6">
    <source>
        <dbReference type="Proteomes" id="UP000828390"/>
    </source>
</evidence>
<dbReference type="PANTHER" id="PTHR10638">
    <property type="entry name" value="COPPER AMINE OXIDASE"/>
    <property type="match status" value="1"/>
</dbReference>
<dbReference type="Proteomes" id="UP000828390">
    <property type="component" value="Unassembled WGS sequence"/>
</dbReference>